<keyword evidence="6" id="KW-0769">Symport</keyword>
<keyword evidence="4" id="KW-1003">Cell membrane</keyword>
<organism evidence="15 16">
    <name type="scientific">Desulfoluna butyratoxydans</name>
    <dbReference type="NCBI Taxonomy" id="231438"/>
    <lineage>
        <taxon>Bacteria</taxon>
        <taxon>Pseudomonadati</taxon>
        <taxon>Thermodesulfobacteriota</taxon>
        <taxon>Desulfobacteria</taxon>
        <taxon>Desulfobacterales</taxon>
        <taxon>Desulfolunaceae</taxon>
        <taxon>Desulfoluna</taxon>
    </lineage>
</organism>
<dbReference type="Gene3D" id="1.20.1730.10">
    <property type="entry name" value="Sodium/glucose cotransporter"/>
    <property type="match status" value="1"/>
</dbReference>
<keyword evidence="9" id="KW-0406">Ion transport</keyword>
<feature type="transmembrane region" description="Helical" evidence="14">
    <location>
        <begin position="396"/>
        <end position="419"/>
    </location>
</feature>
<keyword evidence="10 14" id="KW-0472">Membrane</keyword>
<dbReference type="AlphaFoldDB" id="A0A4U8YP00"/>
<evidence type="ECO:0000256" key="11">
    <source>
        <dbReference type="ARBA" id="ARBA00023201"/>
    </source>
</evidence>
<feature type="transmembrane region" description="Helical" evidence="14">
    <location>
        <begin position="45"/>
        <end position="67"/>
    </location>
</feature>
<feature type="transmembrane region" description="Helical" evidence="14">
    <location>
        <begin position="327"/>
        <end position="353"/>
    </location>
</feature>
<dbReference type="PANTHER" id="PTHR48086">
    <property type="entry name" value="SODIUM/PROLINE SYMPORTER-RELATED"/>
    <property type="match status" value="1"/>
</dbReference>
<evidence type="ECO:0000256" key="3">
    <source>
        <dbReference type="ARBA" id="ARBA00022448"/>
    </source>
</evidence>
<feature type="transmembrane region" description="Helical" evidence="14">
    <location>
        <begin position="123"/>
        <end position="148"/>
    </location>
</feature>
<evidence type="ECO:0000256" key="7">
    <source>
        <dbReference type="ARBA" id="ARBA00022989"/>
    </source>
</evidence>
<keyword evidence="8" id="KW-0915">Sodium</keyword>
<feature type="transmembrane region" description="Helical" evidence="14">
    <location>
        <begin position="231"/>
        <end position="252"/>
    </location>
</feature>
<feature type="transmembrane region" description="Helical" evidence="14">
    <location>
        <begin position="73"/>
        <end position="92"/>
    </location>
</feature>
<evidence type="ECO:0000256" key="1">
    <source>
        <dbReference type="ARBA" id="ARBA00004651"/>
    </source>
</evidence>
<gene>
    <name evidence="15" type="ORF">MSL71_35390</name>
</gene>
<evidence type="ECO:0000313" key="16">
    <source>
        <dbReference type="Proteomes" id="UP000507962"/>
    </source>
</evidence>
<reference evidence="15 16" key="1">
    <citation type="submission" date="2019-03" db="EMBL/GenBank/DDBJ databases">
        <authorList>
            <person name="Nijsse B."/>
        </authorList>
    </citation>
    <scope>NUCLEOTIDE SEQUENCE [LARGE SCALE GENOMIC DNA]</scope>
    <source>
        <strain evidence="15">Desulfoluna butyratoxydans MSL71</strain>
    </source>
</reference>
<feature type="transmembrane region" description="Helical" evidence="14">
    <location>
        <begin position="6"/>
        <end position="24"/>
    </location>
</feature>
<evidence type="ECO:0000256" key="4">
    <source>
        <dbReference type="ARBA" id="ARBA00022475"/>
    </source>
</evidence>
<evidence type="ECO:0000256" key="10">
    <source>
        <dbReference type="ARBA" id="ARBA00023136"/>
    </source>
</evidence>
<evidence type="ECO:0000256" key="6">
    <source>
        <dbReference type="ARBA" id="ARBA00022847"/>
    </source>
</evidence>
<feature type="transmembrane region" description="Helical" evidence="14">
    <location>
        <begin position="373"/>
        <end position="390"/>
    </location>
</feature>
<dbReference type="InterPro" id="IPR001734">
    <property type="entry name" value="Na/solute_symporter"/>
</dbReference>
<dbReference type="InterPro" id="IPR038377">
    <property type="entry name" value="Na/Glc_symporter_sf"/>
</dbReference>
<dbReference type="GO" id="GO:0015293">
    <property type="term" value="F:symporter activity"/>
    <property type="evidence" value="ECO:0007669"/>
    <property type="project" value="UniProtKB-KW"/>
</dbReference>
<evidence type="ECO:0000256" key="13">
    <source>
        <dbReference type="RuleBase" id="RU362091"/>
    </source>
</evidence>
<evidence type="ECO:0000256" key="2">
    <source>
        <dbReference type="ARBA" id="ARBA00006434"/>
    </source>
</evidence>
<feature type="transmembrane region" description="Helical" evidence="14">
    <location>
        <begin position="154"/>
        <end position="172"/>
    </location>
</feature>
<accession>A0A4U8YP00</accession>
<evidence type="ECO:0000313" key="15">
    <source>
        <dbReference type="EMBL" id="VFQ45876.1"/>
    </source>
</evidence>
<comment type="subcellular location">
    <subcellularLocation>
        <location evidence="1">Cell membrane</location>
        <topology evidence="1">Multi-pass membrane protein</topology>
    </subcellularLocation>
</comment>
<keyword evidence="3" id="KW-0813">Transport</keyword>
<dbReference type="PROSITE" id="PS50283">
    <property type="entry name" value="NA_SOLUT_SYMP_3"/>
    <property type="match status" value="1"/>
</dbReference>
<evidence type="ECO:0000256" key="9">
    <source>
        <dbReference type="ARBA" id="ARBA00023065"/>
    </source>
</evidence>
<evidence type="ECO:0000256" key="8">
    <source>
        <dbReference type="ARBA" id="ARBA00023053"/>
    </source>
</evidence>
<sequence length="477" mass="50712">MGFKVAVIAVYAAVIAFVGIINLKKNSSFGDFFLGGRAIGPWMSAFTYATAYFSAVLFIGFAGKIGWGFGYSGLWIALGNAFVGVFGVWYFMGSRIRRMTEELCVHTMPEFFEARYKSPAFKLLASCAVFVFFIPYTSAVFMGLSYLFQSNFQLPYTLALVLMGGFTALYMSMGGYRAMASLDVLFGMIMLAGVLTLLGFTVKAGGGFENLTASLAAVDPRLTAPVGPPGAWPLFCLVFLTSAAPFCMPQLVQKFYAIRDDRAIKVGMVASTFFALLIGGIAYFTGATARVFLTPANTPGAFKGGKPLFDALMPELLANIIPDSLSVLMLLLVLSASMSTLAALVLISSSSLVKDIYQGFLNQDATEKGLTRFMRGASIFFVVVSVALAWMRPATIVAILGISWGAIGSLFLGPFIWGLFVKGSPVHGRGAMAAALLSLALCIGLYATGTSSPEAGTLGMLCSLAATPLLGLLLPEK</sequence>
<evidence type="ECO:0000256" key="5">
    <source>
        <dbReference type="ARBA" id="ARBA00022692"/>
    </source>
</evidence>
<dbReference type="RefSeq" id="WP_180142919.1">
    <property type="nucleotide sequence ID" value="NZ_CAADHO010000006.1"/>
</dbReference>
<feature type="transmembrane region" description="Helical" evidence="14">
    <location>
        <begin position="431"/>
        <end position="449"/>
    </location>
</feature>
<keyword evidence="7 14" id="KW-1133">Transmembrane helix</keyword>
<feature type="transmembrane region" description="Helical" evidence="14">
    <location>
        <begin position="264"/>
        <end position="284"/>
    </location>
</feature>
<proteinExistence type="inferred from homology"/>
<comment type="catalytic activity">
    <reaction evidence="12">
        <text>L-proline(in) + Na(+)(in) = L-proline(out) + Na(+)(out)</text>
        <dbReference type="Rhea" id="RHEA:28967"/>
        <dbReference type="ChEBI" id="CHEBI:29101"/>
        <dbReference type="ChEBI" id="CHEBI:60039"/>
    </reaction>
</comment>
<keyword evidence="5 14" id="KW-0812">Transmembrane</keyword>
<dbReference type="EMBL" id="CAADHO010000006">
    <property type="protein sequence ID" value="VFQ45876.1"/>
    <property type="molecule type" value="Genomic_DNA"/>
</dbReference>
<dbReference type="Proteomes" id="UP000507962">
    <property type="component" value="Unassembled WGS sequence"/>
</dbReference>
<evidence type="ECO:0000256" key="12">
    <source>
        <dbReference type="ARBA" id="ARBA00033708"/>
    </source>
</evidence>
<comment type="similarity">
    <text evidence="2 13">Belongs to the sodium:solute symporter (SSF) (TC 2.A.21) family.</text>
</comment>
<dbReference type="InterPro" id="IPR050277">
    <property type="entry name" value="Sodium:Solute_Symporter"/>
</dbReference>
<dbReference type="PANTHER" id="PTHR48086:SF3">
    <property type="entry name" value="SODIUM_PROLINE SYMPORTER"/>
    <property type="match status" value="1"/>
</dbReference>
<feature type="transmembrane region" description="Helical" evidence="14">
    <location>
        <begin position="455"/>
        <end position="474"/>
    </location>
</feature>
<keyword evidence="16" id="KW-1185">Reference proteome</keyword>
<protein>
    <submittedName>
        <fullName evidence="15">Sodium/solute symporter</fullName>
    </submittedName>
</protein>
<name>A0A4U8YP00_9BACT</name>
<feature type="transmembrane region" description="Helical" evidence="14">
    <location>
        <begin position="184"/>
        <end position="202"/>
    </location>
</feature>
<evidence type="ECO:0000256" key="14">
    <source>
        <dbReference type="SAM" id="Phobius"/>
    </source>
</evidence>
<keyword evidence="11" id="KW-0739">Sodium transport</keyword>
<dbReference type="GO" id="GO:0005886">
    <property type="term" value="C:plasma membrane"/>
    <property type="evidence" value="ECO:0007669"/>
    <property type="project" value="UniProtKB-SubCell"/>
</dbReference>
<dbReference type="GO" id="GO:0006814">
    <property type="term" value="P:sodium ion transport"/>
    <property type="evidence" value="ECO:0007669"/>
    <property type="project" value="UniProtKB-KW"/>
</dbReference>
<dbReference type="Pfam" id="PF00474">
    <property type="entry name" value="SSF"/>
    <property type="match status" value="1"/>
</dbReference>